<dbReference type="EMBL" id="VSSQ01026288">
    <property type="protein sequence ID" value="MPM74932.1"/>
    <property type="molecule type" value="Genomic_DNA"/>
</dbReference>
<sequence length="212" mass="23208">MTLYNRVNKTTTKLIDLAAQEEEARLGISVIEQLGFTNDGYTIAFKAQSFDVPAVLDKPSFDTVGTVNVDGSGLANIKPEGYAPKELTSYPAKLLVAEDFKTASGRMMVMESKSKEQKIYNLSAPQEGGNIYGSDNGRYFASSIEGKDGWTIRVYDADSGVMIKEESISNDGQELYGINDPMLCVLDDTKTCIVLLGQKQPDVETKIATFLF</sequence>
<reference evidence="1" key="1">
    <citation type="submission" date="2019-08" db="EMBL/GenBank/DDBJ databases">
        <authorList>
            <person name="Kucharzyk K."/>
            <person name="Murdoch R.W."/>
            <person name="Higgins S."/>
            <person name="Loffler F."/>
        </authorList>
    </citation>
    <scope>NUCLEOTIDE SEQUENCE</scope>
</reference>
<proteinExistence type="predicted"/>
<dbReference type="AlphaFoldDB" id="A0A645CDI4"/>
<evidence type="ECO:0000313" key="1">
    <source>
        <dbReference type="EMBL" id="MPM74932.1"/>
    </source>
</evidence>
<accession>A0A645CDI4</accession>
<evidence type="ECO:0008006" key="2">
    <source>
        <dbReference type="Google" id="ProtNLM"/>
    </source>
</evidence>
<name>A0A645CDI4_9ZZZZ</name>
<protein>
    <recommendedName>
        <fullName evidence="2">Phytase-like domain-containing protein</fullName>
    </recommendedName>
</protein>
<gene>
    <name evidence="1" type="ORF">SDC9_121921</name>
</gene>
<dbReference type="SUPFAM" id="SSF69304">
    <property type="entry name" value="Tricorn protease N-terminal domain"/>
    <property type="match status" value="1"/>
</dbReference>
<organism evidence="1">
    <name type="scientific">bioreactor metagenome</name>
    <dbReference type="NCBI Taxonomy" id="1076179"/>
    <lineage>
        <taxon>unclassified sequences</taxon>
        <taxon>metagenomes</taxon>
        <taxon>ecological metagenomes</taxon>
    </lineage>
</organism>
<comment type="caution">
    <text evidence="1">The sequence shown here is derived from an EMBL/GenBank/DDBJ whole genome shotgun (WGS) entry which is preliminary data.</text>
</comment>